<dbReference type="EMBL" id="CP023344">
    <property type="protein sequence ID" value="ATC64652.1"/>
    <property type="molecule type" value="Genomic_DNA"/>
</dbReference>
<dbReference type="AlphaFoldDB" id="A0A290QL45"/>
<accession>A0A290QL45</accession>
<name>A0A290QL45_9BACT</name>
<dbReference type="SUPFAM" id="SSF56925">
    <property type="entry name" value="OMPA-like"/>
    <property type="match status" value="1"/>
</dbReference>
<dbReference type="Gene3D" id="2.40.160.20">
    <property type="match status" value="1"/>
</dbReference>
<dbReference type="RefSeq" id="WP_096056283.1">
    <property type="nucleotide sequence ID" value="NZ_CP023344.1"/>
</dbReference>
<protein>
    <recommendedName>
        <fullName evidence="4">Outer membrane protein beta-barrel domain-containing protein</fullName>
    </recommendedName>
</protein>
<gene>
    <name evidence="2" type="ORF">CMV30_12170</name>
</gene>
<evidence type="ECO:0008006" key="4">
    <source>
        <dbReference type="Google" id="ProtNLM"/>
    </source>
</evidence>
<keyword evidence="1" id="KW-0732">Signal</keyword>
<dbReference type="InterPro" id="IPR011250">
    <property type="entry name" value="OMP/PagP_B-barrel"/>
</dbReference>
<proteinExistence type="predicted"/>
<feature type="signal peptide" evidence="1">
    <location>
        <begin position="1"/>
        <end position="25"/>
    </location>
</feature>
<dbReference type="Proteomes" id="UP000217265">
    <property type="component" value="Chromosome"/>
</dbReference>
<keyword evidence="3" id="KW-1185">Reference proteome</keyword>
<evidence type="ECO:0000313" key="3">
    <source>
        <dbReference type="Proteomes" id="UP000217265"/>
    </source>
</evidence>
<feature type="chain" id="PRO_5013149180" description="Outer membrane protein beta-barrel domain-containing protein" evidence="1">
    <location>
        <begin position="26"/>
        <end position="204"/>
    </location>
</feature>
<organism evidence="2 3">
    <name type="scientific">Nibricoccus aquaticus</name>
    <dbReference type="NCBI Taxonomy" id="2576891"/>
    <lineage>
        <taxon>Bacteria</taxon>
        <taxon>Pseudomonadati</taxon>
        <taxon>Verrucomicrobiota</taxon>
        <taxon>Opitutia</taxon>
        <taxon>Opitutales</taxon>
        <taxon>Opitutaceae</taxon>
        <taxon>Nibricoccus</taxon>
    </lineage>
</organism>
<evidence type="ECO:0000313" key="2">
    <source>
        <dbReference type="EMBL" id="ATC64652.1"/>
    </source>
</evidence>
<reference evidence="2 3" key="1">
    <citation type="submission" date="2017-09" db="EMBL/GenBank/DDBJ databases">
        <title>Complete genome sequence of Verrucomicrobial strain HZ-65, isolated from freshwater.</title>
        <authorList>
            <person name="Choi A."/>
        </authorList>
    </citation>
    <scope>NUCLEOTIDE SEQUENCE [LARGE SCALE GENOMIC DNA]</scope>
    <source>
        <strain evidence="2 3">HZ-65</strain>
    </source>
</reference>
<dbReference type="KEGG" id="vbh:CMV30_12170"/>
<evidence type="ECO:0000256" key="1">
    <source>
        <dbReference type="SAM" id="SignalP"/>
    </source>
</evidence>
<sequence>MITTHRSLRLLIAAGSLLLAGSLSAQMDPGFLGKRHVGAGLFLENVHDADIGSGTGFIGTANLPISANLDVNGFASYERFSDFSIRDQRLGATLVAYKELEYFKPFIEAGVAGTWQESTFGGRTYKSHDGLYIAGLGVEAAVGRMTALVLKADYNKYFDSDNGHYWTYTAGLNTWFNEKIGGYISVAFNESETTVYTFGAVYRY</sequence>